<organism evidence="2 3">
    <name type="scientific">Siminovitchia sediminis</name>
    <dbReference type="NCBI Taxonomy" id="1274353"/>
    <lineage>
        <taxon>Bacteria</taxon>
        <taxon>Bacillati</taxon>
        <taxon>Bacillota</taxon>
        <taxon>Bacilli</taxon>
        <taxon>Bacillales</taxon>
        <taxon>Bacillaceae</taxon>
        <taxon>Siminovitchia</taxon>
    </lineage>
</organism>
<reference evidence="3" key="1">
    <citation type="journal article" date="2019" name="Int. J. Syst. Evol. Microbiol.">
        <title>The Global Catalogue of Microorganisms (GCM) 10K type strain sequencing project: providing services to taxonomists for standard genome sequencing and annotation.</title>
        <authorList>
            <consortium name="The Broad Institute Genomics Platform"/>
            <consortium name="The Broad Institute Genome Sequencing Center for Infectious Disease"/>
            <person name="Wu L."/>
            <person name="Ma J."/>
        </authorList>
    </citation>
    <scope>NUCLEOTIDE SEQUENCE [LARGE SCALE GENOMIC DNA]</scope>
    <source>
        <strain evidence="3">CGMCC 1.12295</strain>
    </source>
</reference>
<sequence>MAKRTLFPFGAVLAVLLVMAGCGKPEEGMNELTLKQLEEKLDNQETFLLLTFAADEKDVKDTKLIEAFDDSLKQEGLTGFYVNLKGEDEQKLIEWGREHTHPQAEIDWEPVDDGLVLINNGSKIYTGSVITKNMVRNMASESLTFMNDDDIVNGVDNILEYAQTNNINLEHE</sequence>
<feature type="signal peptide" evidence="1">
    <location>
        <begin position="1"/>
        <end position="20"/>
    </location>
</feature>
<dbReference type="RefSeq" id="WP_380774273.1">
    <property type="nucleotide sequence ID" value="NZ_JBHUEO010000037.1"/>
</dbReference>
<feature type="chain" id="PRO_5045419030" description="Lipoprotein" evidence="1">
    <location>
        <begin position="21"/>
        <end position="172"/>
    </location>
</feature>
<gene>
    <name evidence="2" type="ORF">ACFSCZ_12565</name>
</gene>
<keyword evidence="3" id="KW-1185">Reference proteome</keyword>
<proteinExistence type="predicted"/>
<dbReference type="EMBL" id="JBHUEO010000037">
    <property type="protein sequence ID" value="MFD1707557.1"/>
    <property type="molecule type" value="Genomic_DNA"/>
</dbReference>
<name>A0ABW4KHY7_9BACI</name>
<dbReference type="Proteomes" id="UP001597301">
    <property type="component" value="Unassembled WGS sequence"/>
</dbReference>
<protein>
    <recommendedName>
        <fullName evidence="4">Lipoprotein</fullName>
    </recommendedName>
</protein>
<dbReference type="PROSITE" id="PS51257">
    <property type="entry name" value="PROKAR_LIPOPROTEIN"/>
    <property type="match status" value="1"/>
</dbReference>
<evidence type="ECO:0000313" key="3">
    <source>
        <dbReference type="Proteomes" id="UP001597301"/>
    </source>
</evidence>
<evidence type="ECO:0000313" key="2">
    <source>
        <dbReference type="EMBL" id="MFD1707557.1"/>
    </source>
</evidence>
<accession>A0ABW4KHY7</accession>
<evidence type="ECO:0000256" key="1">
    <source>
        <dbReference type="SAM" id="SignalP"/>
    </source>
</evidence>
<keyword evidence="1" id="KW-0732">Signal</keyword>
<evidence type="ECO:0008006" key="4">
    <source>
        <dbReference type="Google" id="ProtNLM"/>
    </source>
</evidence>
<comment type="caution">
    <text evidence="2">The sequence shown here is derived from an EMBL/GenBank/DDBJ whole genome shotgun (WGS) entry which is preliminary data.</text>
</comment>